<reference evidence="11" key="1">
    <citation type="submission" date="2019-09" db="EMBL/GenBank/DDBJ databases">
        <authorList>
            <person name="Chandra G."/>
            <person name="Truman W A."/>
        </authorList>
    </citation>
    <scope>NUCLEOTIDE SEQUENCE [LARGE SCALE GENOMIC DNA]</scope>
    <source>
        <strain evidence="11">PS652</strain>
    </source>
</reference>
<dbReference type="EMBL" id="CABVHG010000064">
    <property type="protein sequence ID" value="VVN41800.1"/>
    <property type="molecule type" value="Genomic_DNA"/>
</dbReference>
<dbReference type="EC" id="4.2.1.24" evidence="3"/>
<keyword evidence="6" id="KW-0456">Lyase</keyword>
<sequence>MTSPLSLPSMRLRRTPLLRDMVRETRLGADDLIYPVFVEVRTLLDIDDDLTHGLTRTLQNLCSLGLR</sequence>
<dbReference type="EMBL" id="OZ024668">
    <property type="protein sequence ID" value="CAK9889382.1"/>
    <property type="molecule type" value="Genomic_DNA"/>
</dbReference>
<dbReference type="InterPro" id="IPR013785">
    <property type="entry name" value="Aldolase_TIM"/>
</dbReference>
<protein>
    <recommendedName>
        <fullName evidence="4">Delta-aminolevulinic acid dehydratase</fullName>
        <ecNumber evidence="3">4.2.1.24</ecNumber>
    </recommendedName>
    <alternativeName>
        <fullName evidence="8">Porphobilinogen synthase</fullName>
    </alternativeName>
</protein>
<evidence type="ECO:0000256" key="6">
    <source>
        <dbReference type="ARBA" id="ARBA00023239"/>
    </source>
</evidence>
<evidence type="ECO:0000313" key="11">
    <source>
        <dbReference type="EMBL" id="VVN41800.1"/>
    </source>
</evidence>
<accession>A0A5E6XKX2</accession>
<dbReference type="GO" id="GO:0004655">
    <property type="term" value="F:porphobilinogen synthase activity"/>
    <property type="evidence" value="ECO:0007669"/>
    <property type="project" value="UniProtKB-EC"/>
</dbReference>
<keyword evidence="7" id="KW-0627">Porphyrin biosynthesis</keyword>
<dbReference type="UniPathway" id="UPA00251">
    <property type="reaction ID" value="UER00318"/>
</dbReference>
<evidence type="ECO:0000256" key="9">
    <source>
        <dbReference type="ARBA" id="ARBA00047651"/>
    </source>
</evidence>
<dbReference type="AlphaFoldDB" id="A0A5E6XKX2"/>
<reference evidence="10 12" key="2">
    <citation type="submission" date="2024-03" db="EMBL/GenBank/DDBJ databases">
        <authorList>
            <person name="Alaster D. Moffat"/>
            <person name="Govind Chandra"/>
            <person name="Andrew W. Truman"/>
        </authorList>
    </citation>
    <scope>NUCLEOTIDE SEQUENCE [LARGE SCALE GENOMIC DNA]</scope>
    <source>
        <strain evidence="10">PS652</strain>
    </source>
</reference>
<dbReference type="Pfam" id="PF00490">
    <property type="entry name" value="ALAD"/>
    <property type="match status" value="1"/>
</dbReference>
<keyword evidence="5" id="KW-0350">Heme biosynthesis</keyword>
<dbReference type="GO" id="GO:0046872">
    <property type="term" value="F:metal ion binding"/>
    <property type="evidence" value="ECO:0007669"/>
    <property type="project" value="InterPro"/>
</dbReference>
<dbReference type="SUPFAM" id="SSF51569">
    <property type="entry name" value="Aldolase"/>
    <property type="match status" value="1"/>
</dbReference>
<evidence type="ECO:0000256" key="4">
    <source>
        <dbReference type="ARBA" id="ARBA00020771"/>
    </source>
</evidence>
<evidence type="ECO:0000256" key="3">
    <source>
        <dbReference type="ARBA" id="ARBA00012053"/>
    </source>
</evidence>
<evidence type="ECO:0000256" key="7">
    <source>
        <dbReference type="ARBA" id="ARBA00023244"/>
    </source>
</evidence>
<proteinExistence type="inferred from homology"/>
<evidence type="ECO:0000313" key="10">
    <source>
        <dbReference type="EMBL" id="CAK9889382.1"/>
    </source>
</evidence>
<evidence type="ECO:0000256" key="1">
    <source>
        <dbReference type="ARBA" id="ARBA00004694"/>
    </source>
</evidence>
<comment type="catalytic activity">
    <reaction evidence="9">
        <text>2 5-aminolevulinate = porphobilinogen + 2 H2O + H(+)</text>
        <dbReference type="Rhea" id="RHEA:24064"/>
        <dbReference type="ChEBI" id="CHEBI:15377"/>
        <dbReference type="ChEBI" id="CHEBI:15378"/>
        <dbReference type="ChEBI" id="CHEBI:58126"/>
        <dbReference type="ChEBI" id="CHEBI:356416"/>
        <dbReference type="EC" id="4.2.1.24"/>
    </reaction>
</comment>
<dbReference type="GO" id="GO:0006782">
    <property type="term" value="P:protoporphyrinogen IX biosynthetic process"/>
    <property type="evidence" value="ECO:0007669"/>
    <property type="project" value="UniProtKB-UniPathway"/>
</dbReference>
<comment type="pathway">
    <text evidence="1">Porphyrin-containing compound metabolism; protoporphyrin-IX biosynthesis; coproporphyrinogen-III from 5-aminolevulinate: step 1/4.</text>
</comment>
<evidence type="ECO:0000313" key="12">
    <source>
        <dbReference type="Proteomes" id="UP000326595"/>
    </source>
</evidence>
<comment type="similarity">
    <text evidence="2">Belongs to the ALAD family.</text>
</comment>
<name>A0A5E6XKX2_PSEFL</name>
<evidence type="ECO:0000256" key="5">
    <source>
        <dbReference type="ARBA" id="ARBA00023133"/>
    </source>
</evidence>
<dbReference type="Proteomes" id="UP000326595">
    <property type="component" value="Chromosome"/>
</dbReference>
<gene>
    <name evidence="10" type="ORF">PS652_02211</name>
    <name evidence="11" type="ORF">PS652_05480</name>
</gene>
<dbReference type="InterPro" id="IPR001731">
    <property type="entry name" value="ALAD"/>
</dbReference>
<evidence type="ECO:0000256" key="2">
    <source>
        <dbReference type="ARBA" id="ARBA00008055"/>
    </source>
</evidence>
<organism evidence="11">
    <name type="scientific">Pseudomonas fluorescens</name>
    <dbReference type="NCBI Taxonomy" id="294"/>
    <lineage>
        <taxon>Bacteria</taxon>
        <taxon>Pseudomonadati</taxon>
        <taxon>Pseudomonadota</taxon>
        <taxon>Gammaproteobacteria</taxon>
        <taxon>Pseudomonadales</taxon>
        <taxon>Pseudomonadaceae</taxon>
        <taxon>Pseudomonas</taxon>
    </lineage>
</organism>
<dbReference type="Gene3D" id="3.20.20.70">
    <property type="entry name" value="Aldolase class I"/>
    <property type="match status" value="1"/>
</dbReference>
<evidence type="ECO:0000256" key="8">
    <source>
        <dbReference type="ARBA" id="ARBA00032837"/>
    </source>
</evidence>